<keyword evidence="8 14" id="KW-0067">ATP-binding</keyword>
<keyword evidence="11" id="KW-0206">Cytoskeleton</keyword>
<dbReference type="PRINTS" id="PR00380">
    <property type="entry name" value="KINESINHEAVY"/>
</dbReference>
<dbReference type="PROSITE" id="PS00411">
    <property type="entry name" value="KINESIN_MOTOR_1"/>
    <property type="match status" value="1"/>
</dbReference>
<evidence type="ECO:0000256" key="3">
    <source>
        <dbReference type="ARBA" id="ARBA00022618"/>
    </source>
</evidence>
<protein>
    <recommendedName>
        <fullName evidence="15">Kinesin-like protein</fullName>
    </recommendedName>
</protein>
<proteinExistence type="inferred from homology"/>
<dbReference type="GO" id="GO:0000922">
    <property type="term" value="C:spindle pole"/>
    <property type="evidence" value="ECO:0007669"/>
    <property type="project" value="UniProtKB-SubCell"/>
</dbReference>
<evidence type="ECO:0000256" key="14">
    <source>
        <dbReference type="PROSITE-ProRule" id="PRU00283"/>
    </source>
</evidence>
<feature type="transmembrane region" description="Helical" evidence="16">
    <location>
        <begin position="530"/>
        <end position="555"/>
    </location>
</feature>
<name>A0A6H5H4M7_9HEMI</name>
<dbReference type="AlphaFoldDB" id="A0A6H5H4M7"/>
<comment type="subcellular location">
    <subcellularLocation>
        <location evidence="1">Cytoplasm</location>
        <location evidence="1">Cytoskeleton</location>
        <location evidence="1">Spindle pole</location>
    </subcellularLocation>
</comment>
<dbReference type="PROSITE" id="PS50067">
    <property type="entry name" value="KINESIN_MOTOR_2"/>
    <property type="match status" value="1"/>
</dbReference>
<keyword evidence="5 14" id="KW-0547">Nucleotide-binding</keyword>
<evidence type="ECO:0000256" key="12">
    <source>
        <dbReference type="ARBA" id="ARBA00023306"/>
    </source>
</evidence>
<dbReference type="InterPro" id="IPR019821">
    <property type="entry name" value="Kinesin_motor_CS"/>
</dbReference>
<dbReference type="EMBL" id="CADCXU010023052">
    <property type="protein sequence ID" value="CAB0010537.1"/>
    <property type="molecule type" value="Genomic_DNA"/>
</dbReference>
<dbReference type="InterPro" id="IPR001752">
    <property type="entry name" value="Kinesin_motor_dom"/>
</dbReference>
<keyword evidence="2" id="KW-0963">Cytoplasm</keyword>
<comment type="similarity">
    <text evidence="13">Belongs to the TRAFAC class myosin-kinesin ATPase superfamily. Kinesin family. KIN-13 subfamily.</text>
</comment>
<dbReference type="GO" id="GO:0051301">
    <property type="term" value="P:cell division"/>
    <property type="evidence" value="ECO:0007669"/>
    <property type="project" value="UniProtKB-KW"/>
</dbReference>
<evidence type="ECO:0000256" key="5">
    <source>
        <dbReference type="ARBA" id="ARBA00022741"/>
    </source>
</evidence>
<dbReference type="PANTHER" id="PTHR47971">
    <property type="entry name" value="KINESIN-RELATED PROTEIN 6"/>
    <property type="match status" value="1"/>
</dbReference>
<dbReference type="SUPFAM" id="SSF52540">
    <property type="entry name" value="P-loop containing nucleoside triphosphate hydrolases"/>
    <property type="match status" value="1"/>
</dbReference>
<dbReference type="InterPro" id="IPR027417">
    <property type="entry name" value="P-loop_NTPase"/>
</dbReference>
<dbReference type="Proteomes" id="UP000479000">
    <property type="component" value="Unassembled WGS sequence"/>
</dbReference>
<accession>A0A6H5H4M7</accession>
<evidence type="ECO:0000256" key="9">
    <source>
        <dbReference type="ARBA" id="ARBA00023054"/>
    </source>
</evidence>
<dbReference type="FunFam" id="3.40.850.10:FF:000012">
    <property type="entry name" value="Kinesin-like protein"/>
    <property type="match status" value="1"/>
</dbReference>
<dbReference type="Pfam" id="PF00225">
    <property type="entry name" value="Kinesin"/>
    <property type="match status" value="1"/>
</dbReference>
<dbReference type="Pfam" id="PF22923">
    <property type="entry name" value="KIF2A-like_1st"/>
    <property type="match status" value="1"/>
</dbReference>
<feature type="domain" description="Kinesin motor" evidence="17">
    <location>
        <begin position="95"/>
        <end position="427"/>
    </location>
</feature>
<sequence length="556" mass="62939">MIYVCLTRLFAFPGRTHPAIVSSVNTALKSVTVEWFEKRRNQRERGKRRKKEEKEALMNIDPGNPNWQTLAMIREYQNSLDFRPLRGFEGVETHQITVCVRKRPLNKKEVARKEVDVITVPRKDMIVVHETKNKVDLTKYLENQQFRFDYAFDDTCSNELVYHYTAKPLVKTIFEGGMATCFAYGQTGSGKTHTMGGTFSGKHQDSKKGIYAMVAKDVFKFLNSSPYQEQNLIVSASFFEIYSGKVFDLLADKAKLRVLEDGKQQVQVVGLTEKVVNSVDEVLLLITSGNAARTSGQTSANSNSSRSHAVFQITLRSPGSHRVRGKFSLIDLAGNERGADTSSADRLTRMEGAEINKSLLALKECIRALGRKGTHLPFRASKLTQVLRDSFIGDNSKTCMIAMISPGMSSCEHSLNTLRYADRVKELAATEQLEGTTSSGNSERIDCNNDSMQRDDLATLRSLNEGEISAEMYHFHEAVSHLQLLEDDVVETFTSWHEQGLREQELIDMTRRVDYDQDGEPINYCRTLTIIFISPVVYTILFIIFHCDMHVLVWFS</sequence>
<feature type="binding site" evidence="14">
    <location>
        <begin position="185"/>
        <end position="192"/>
    </location>
    <ligand>
        <name>ATP</name>
        <dbReference type="ChEBI" id="CHEBI:30616"/>
    </ligand>
</feature>
<keyword evidence="6" id="KW-0498">Mitosis</keyword>
<evidence type="ECO:0000256" key="2">
    <source>
        <dbReference type="ARBA" id="ARBA00022490"/>
    </source>
</evidence>
<evidence type="ECO:0000313" key="19">
    <source>
        <dbReference type="Proteomes" id="UP000479000"/>
    </source>
</evidence>
<dbReference type="InterPro" id="IPR036961">
    <property type="entry name" value="Kinesin_motor_dom_sf"/>
</dbReference>
<evidence type="ECO:0000256" key="11">
    <source>
        <dbReference type="ARBA" id="ARBA00023212"/>
    </source>
</evidence>
<evidence type="ECO:0000256" key="6">
    <source>
        <dbReference type="ARBA" id="ARBA00022776"/>
    </source>
</evidence>
<organism evidence="18 19">
    <name type="scientific">Nesidiocoris tenuis</name>
    <dbReference type="NCBI Taxonomy" id="355587"/>
    <lineage>
        <taxon>Eukaryota</taxon>
        <taxon>Metazoa</taxon>
        <taxon>Ecdysozoa</taxon>
        <taxon>Arthropoda</taxon>
        <taxon>Hexapoda</taxon>
        <taxon>Insecta</taxon>
        <taxon>Pterygota</taxon>
        <taxon>Neoptera</taxon>
        <taxon>Paraneoptera</taxon>
        <taxon>Hemiptera</taxon>
        <taxon>Heteroptera</taxon>
        <taxon>Panheteroptera</taxon>
        <taxon>Cimicomorpha</taxon>
        <taxon>Miridae</taxon>
        <taxon>Dicyphina</taxon>
        <taxon>Nesidiocoris</taxon>
    </lineage>
</organism>
<evidence type="ECO:0000313" key="18">
    <source>
        <dbReference type="EMBL" id="CAB0010537.1"/>
    </source>
</evidence>
<reference evidence="18 19" key="1">
    <citation type="submission" date="2020-02" db="EMBL/GenBank/DDBJ databases">
        <authorList>
            <person name="Ferguson B K."/>
        </authorList>
    </citation>
    <scope>NUCLEOTIDE SEQUENCE [LARGE SCALE GENOMIC DNA]</scope>
</reference>
<keyword evidence="3" id="KW-0132">Cell division</keyword>
<dbReference type="OrthoDB" id="3176171at2759"/>
<keyword evidence="16" id="KW-0812">Transmembrane</keyword>
<keyword evidence="7" id="KW-0159">Chromosome partition</keyword>
<dbReference type="GO" id="GO:0008017">
    <property type="term" value="F:microtubule binding"/>
    <property type="evidence" value="ECO:0007669"/>
    <property type="project" value="InterPro"/>
</dbReference>
<dbReference type="GO" id="GO:0007059">
    <property type="term" value="P:chromosome segregation"/>
    <property type="evidence" value="ECO:0007669"/>
    <property type="project" value="UniProtKB-KW"/>
</dbReference>
<evidence type="ECO:0000256" key="16">
    <source>
        <dbReference type="SAM" id="Phobius"/>
    </source>
</evidence>
<dbReference type="GO" id="GO:0005524">
    <property type="term" value="F:ATP binding"/>
    <property type="evidence" value="ECO:0007669"/>
    <property type="project" value="UniProtKB-UniRule"/>
</dbReference>
<evidence type="ECO:0000256" key="13">
    <source>
        <dbReference type="ARBA" id="ARBA00061030"/>
    </source>
</evidence>
<evidence type="ECO:0000256" key="10">
    <source>
        <dbReference type="ARBA" id="ARBA00023175"/>
    </source>
</evidence>
<keyword evidence="12" id="KW-0131">Cell cycle</keyword>
<keyword evidence="4 15" id="KW-0493">Microtubule</keyword>
<evidence type="ECO:0000256" key="8">
    <source>
        <dbReference type="ARBA" id="ARBA00022840"/>
    </source>
</evidence>
<keyword evidence="16" id="KW-1133">Transmembrane helix</keyword>
<dbReference type="SMART" id="SM00129">
    <property type="entry name" value="KISc"/>
    <property type="match status" value="1"/>
</dbReference>
<dbReference type="GO" id="GO:0005828">
    <property type="term" value="C:kinetochore microtubule"/>
    <property type="evidence" value="ECO:0007669"/>
    <property type="project" value="UniProtKB-ARBA"/>
</dbReference>
<dbReference type="InterPro" id="IPR054473">
    <property type="entry name" value="KIF2A-like_N"/>
</dbReference>
<dbReference type="PANTHER" id="PTHR47971:SF8">
    <property type="entry name" value="KINESIN-LIKE PROTEIN"/>
    <property type="match status" value="1"/>
</dbReference>
<evidence type="ECO:0000259" key="17">
    <source>
        <dbReference type="PROSITE" id="PS50067"/>
    </source>
</evidence>
<gene>
    <name evidence="18" type="ORF">NTEN_LOCUS15578</name>
</gene>
<keyword evidence="16" id="KW-0472">Membrane</keyword>
<dbReference type="GO" id="GO:0007019">
    <property type="term" value="P:microtubule depolymerization"/>
    <property type="evidence" value="ECO:0007669"/>
    <property type="project" value="TreeGrafter"/>
</dbReference>
<dbReference type="GO" id="GO:0007018">
    <property type="term" value="P:microtubule-based movement"/>
    <property type="evidence" value="ECO:0007669"/>
    <property type="project" value="InterPro"/>
</dbReference>
<evidence type="ECO:0000256" key="1">
    <source>
        <dbReference type="ARBA" id="ARBA00004647"/>
    </source>
</evidence>
<dbReference type="GO" id="GO:0003777">
    <property type="term" value="F:microtubule motor activity"/>
    <property type="evidence" value="ECO:0007669"/>
    <property type="project" value="InterPro"/>
</dbReference>
<dbReference type="CDD" id="cd01367">
    <property type="entry name" value="KISc_KIF2_like"/>
    <property type="match status" value="1"/>
</dbReference>
<evidence type="ECO:0000256" key="15">
    <source>
        <dbReference type="RuleBase" id="RU000394"/>
    </source>
</evidence>
<keyword evidence="10 14" id="KW-0505">Motor protein</keyword>
<keyword evidence="9" id="KW-0175">Coiled coil</keyword>
<keyword evidence="19" id="KW-1185">Reference proteome</keyword>
<evidence type="ECO:0000256" key="4">
    <source>
        <dbReference type="ARBA" id="ARBA00022701"/>
    </source>
</evidence>
<dbReference type="Gene3D" id="3.40.850.10">
    <property type="entry name" value="Kinesin motor domain"/>
    <property type="match status" value="1"/>
</dbReference>
<evidence type="ECO:0000256" key="7">
    <source>
        <dbReference type="ARBA" id="ARBA00022829"/>
    </source>
</evidence>
<dbReference type="InterPro" id="IPR027640">
    <property type="entry name" value="Kinesin-like_fam"/>
</dbReference>